<evidence type="ECO:0000256" key="1">
    <source>
        <dbReference type="SAM" id="MobiDB-lite"/>
    </source>
</evidence>
<sequence length="832" mass="91373">MDDLLPSYQSVVSQNPWELVAPYLLSDDLCSAALVCQKWHEIFTPQLWGNPASHFGVQNDTVYVALTRFKRTLTWARLSVRELTHTLHLPPAHAQIYGGPHAEWLRDCLERLPRLQSLIVDGLPFFDHAALLTLRHSSQWWASTHLNAFPSFALRLLDASGCINATSFGLATAFLHFPELISLDLSRTLAARDENVFSQLCRLRNLRVLRMRKLGLRDPDLDRIAKVIGTKVRSLDVSDNVHLTDKSARKLLDFCVREVSMNDPLRRQLPDSAAWEAGGKETEIFGTENLDVHLRNKLTGGFVGSLAIEQAPDVGVTHLYISGNSFTVEGVSGLLRARRLQVLDIGTLPVVMKRPYSDEGEEDIVLPGVEKLTPVLADGVAKKLAYLRVHYSIITKDGPSDPLPSPRVELDAGHVHAEMPARDLHELAVQTPPEMELEAEQSQIHELPAEPVGPVELPAHSLVGAIAGMSGLGKNSSTTDTPPPAIEVIPEPTIVKSGPAHAPEPVFLGQEDTPLSPARDARGRLSPVSPMTPFPNITDEIPNGQAPSPTHLQTPPTRSRHNSTHYVEDRRTRLDMRYAQSPRLHPGMLPRAHTLVFTDVPTTTPDRQLIDRLIHFITSAAEESAIALLRAHHTYMLPPGRTRTTAEKQHASTIFALRRIVLEMAPPAPAPSSSNNKKTSSGWHAPPTKSSTEDPDSEAFWHAAAHDFSFFTDDECGLPPTPSHHLPLAAMDGLMLAPSSPSPSSSLPPPNPDAGGGKVKMYDTISELAAFRKDRKAAYDAARAAAPVGADVFVEGHWDGRVTIVRRKGGGEGEEGEEDYYGNRFEGGWLYR</sequence>
<feature type="region of interest" description="Disordered" evidence="1">
    <location>
        <begin position="532"/>
        <end position="567"/>
    </location>
</feature>
<gene>
    <name evidence="2" type="ORF">BU24DRAFT_439007</name>
</gene>
<proteinExistence type="predicted"/>
<reference evidence="2" key="1">
    <citation type="journal article" date="2020" name="Stud. Mycol.">
        <title>101 Dothideomycetes genomes: a test case for predicting lifestyles and emergence of pathogens.</title>
        <authorList>
            <person name="Haridas S."/>
            <person name="Albert R."/>
            <person name="Binder M."/>
            <person name="Bloem J."/>
            <person name="Labutti K."/>
            <person name="Salamov A."/>
            <person name="Andreopoulos B."/>
            <person name="Baker S."/>
            <person name="Barry K."/>
            <person name="Bills G."/>
            <person name="Bluhm B."/>
            <person name="Cannon C."/>
            <person name="Castanera R."/>
            <person name="Culley D."/>
            <person name="Daum C."/>
            <person name="Ezra D."/>
            <person name="Gonzalez J."/>
            <person name="Henrissat B."/>
            <person name="Kuo A."/>
            <person name="Liang C."/>
            <person name="Lipzen A."/>
            <person name="Lutzoni F."/>
            <person name="Magnuson J."/>
            <person name="Mondo S."/>
            <person name="Nolan M."/>
            <person name="Ohm R."/>
            <person name="Pangilinan J."/>
            <person name="Park H.-J."/>
            <person name="Ramirez L."/>
            <person name="Alfaro M."/>
            <person name="Sun H."/>
            <person name="Tritt A."/>
            <person name="Yoshinaga Y."/>
            <person name="Zwiers L.-H."/>
            <person name="Turgeon B."/>
            <person name="Goodwin S."/>
            <person name="Spatafora J."/>
            <person name="Crous P."/>
            <person name="Grigoriev I."/>
        </authorList>
    </citation>
    <scope>NUCLEOTIDE SEQUENCE</scope>
    <source>
        <strain evidence="2">CBS 175.79</strain>
    </source>
</reference>
<dbReference type="Proteomes" id="UP000799778">
    <property type="component" value="Unassembled WGS sequence"/>
</dbReference>
<accession>A0A6A5Y9Z5</accession>
<dbReference type="OrthoDB" id="408631at2759"/>
<name>A0A6A5Y9Z5_9PLEO</name>
<evidence type="ECO:0008006" key="4">
    <source>
        <dbReference type="Google" id="ProtNLM"/>
    </source>
</evidence>
<protein>
    <recommendedName>
        <fullName evidence="4">F-box domain-containing protein</fullName>
    </recommendedName>
</protein>
<dbReference type="InterPro" id="IPR032675">
    <property type="entry name" value="LRR_dom_sf"/>
</dbReference>
<dbReference type="RefSeq" id="XP_033390597.1">
    <property type="nucleotide sequence ID" value="XM_033530276.1"/>
</dbReference>
<feature type="region of interest" description="Disordered" evidence="1">
    <location>
        <begin position="666"/>
        <end position="696"/>
    </location>
</feature>
<dbReference type="GeneID" id="54287673"/>
<keyword evidence="3" id="KW-1185">Reference proteome</keyword>
<evidence type="ECO:0000313" key="2">
    <source>
        <dbReference type="EMBL" id="KAF2022258.1"/>
    </source>
</evidence>
<evidence type="ECO:0000313" key="3">
    <source>
        <dbReference type="Proteomes" id="UP000799778"/>
    </source>
</evidence>
<dbReference type="EMBL" id="ML978066">
    <property type="protein sequence ID" value="KAF2022258.1"/>
    <property type="molecule type" value="Genomic_DNA"/>
</dbReference>
<dbReference type="SUPFAM" id="SSF52047">
    <property type="entry name" value="RNI-like"/>
    <property type="match status" value="1"/>
</dbReference>
<dbReference type="AlphaFoldDB" id="A0A6A5Y9Z5"/>
<feature type="region of interest" description="Disordered" evidence="1">
    <location>
        <begin position="734"/>
        <end position="755"/>
    </location>
</feature>
<feature type="compositionally biased region" description="Polar residues" evidence="1">
    <location>
        <begin position="545"/>
        <end position="557"/>
    </location>
</feature>
<organism evidence="2 3">
    <name type="scientific">Aaosphaeria arxii CBS 175.79</name>
    <dbReference type="NCBI Taxonomy" id="1450172"/>
    <lineage>
        <taxon>Eukaryota</taxon>
        <taxon>Fungi</taxon>
        <taxon>Dikarya</taxon>
        <taxon>Ascomycota</taxon>
        <taxon>Pezizomycotina</taxon>
        <taxon>Dothideomycetes</taxon>
        <taxon>Pleosporomycetidae</taxon>
        <taxon>Pleosporales</taxon>
        <taxon>Pleosporales incertae sedis</taxon>
        <taxon>Aaosphaeria</taxon>
    </lineage>
</organism>
<dbReference type="Gene3D" id="3.80.10.10">
    <property type="entry name" value="Ribonuclease Inhibitor"/>
    <property type="match status" value="1"/>
</dbReference>